<organism evidence="3 4">
    <name type="scientific">Papaver nudicaule</name>
    <name type="common">Iceland poppy</name>
    <dbReference type="NCBI Taxonomy" id="74823"/>
    <lineage>
        <taxon>Eukaryota</taxon>
        <taxon>Viridiplantae</taxon>
        <taxon>Streptophyta</taxon>
        <taxon>Embryophyta</taxon>
        <taxon>Tracheophyta</taxon>
        <taxon>Spermatophyta</taxon>
        <taxon>Magnoliopsida</taxon>
        <taxon>Ranunculales</taxon>
        <taxon>Papaveraceae</taxon>
        <taxon>Papaveroideae</taxon>
        <taxon>Papaver</taxon>
    </lineage>
</organism>
<comment type="caution">
    <text evidence="3">The sequence shown here is derived from an EMBL/GenBank/DDBJ whole genome shotgun (WGS) entry which is preliminary data.</text>
</comment>
<proteinExistence type="inferred from homology"/>
<evidence type="ECO:0000313" key="4">
    <source>
        <dbReference type="Proteomes" id="UP001177140"/>
    </source>
</evidence>
<keyword evidence="1" id="KW-0227">DNA damage</keyword>
<dbReference type="InterPro" id="IPR040258">
    <property type="entry name" value="Spt16"/>
</dbReference>
<evidence type="ECO:0000259" key="2">
    <source>
        <dbReference type="Pfam" id="PF24824"/>
    </source>
</evidence>
<keyword evidence="4" id="KW-1185">Reference proteome</keyword>
<dbReference type="Pfam" id="PF24824">
    <property type="entry name" value="PH_SPT16"/>
    <property type="match status" value="1"/>
</dbReference>
<name>A0AA41RZH8_PAPNU</name>
<protein>
    <recommendedName>
        <fullName evidence="1">FACT complex subunit</fullName>
    </recommendedName>
</protein>
<dbReference type="GO" id="GO:0006260">
    <property type="term" value="P:DNA replication"/>
    <property type="evidence" value="ECO:0007669"/>
    <property type="project" value="UniProtKB-KW"/>
</dbReference>
<dbReference type="GO" id="GO:0006281">
    <property type="term" value="P:DNA repair"/>
    <property type="evidence" value="ECO:0007669"/>
    <property type="project" value="UniProtKB-UniRule"/>
</dbReference>
<dbReference type="Proteomes" id="UP001177140">
    <property type="component" value="Unassembled WGS sequence"/>
</dbReference>
<sequence>MFINARKFRLLRTILVCRVPGQCLHLLYNGFRGINLSGWPEVYKEEQRKHDQANYARRFEVQHKQIFGGFNRVVETGFRSRKGKLFRSARLQQQMEERKRSRIIRLSDVTILPKVGGQAGKTIVGTLKVCGNEFVYITTGIHVHLNFDNIKYSFVRLGDERIPPLLCFHLRDPISVGTGMTRDIQFHLVHCPTGRKRFVQDSDKAEQEKKEIRVGEHNIGLNNFVDEVRQQLTLQLKPPCRFEEIDKDYEFYGVLPSKTSVRFTLTYFSLVVFEETHFFVVPLRDIEVVNLALLRPGEFDMTVMCQNFQVDSVLEINSIPLKSLAAIKCRLNDGFVKYYVNNEKPDWKSIVKDIAYFPAKFMENGGWDHFELEDSHTFVYYKETDIDPMLVTLEG</sequence>
<dbReference type="GO" id="GO:0035101">
    <property type="term" value="C:FACT complex"/>
    <property type="evidence" value="ECO:0007669"/>
    <property type="project" value="UniProtKB-UniRule"/>
</dbReference>
<evidence type="ECO:0000313" key="3">
    <source>
        <dbReference type="EMBL" id="MCL7023368.1"/>
    </source>
</evidence>
<dbReference type="AlphaFoldDB" id="A0AA41RZH8"/>
<keyword evidence="1" id="KW-0539">Nucleus</keyword>
<keyword evidence="1" id="KW-0158">Chromosome</keyword>
<dbReference type="PANTHER" id="PTHR13980:SF15">
    <property type="entry name" value="FACT COMPLEX SUBUNIT SPT16"/>
    <property type="match status" value="1"/>
</dbReference>
<dbReference type="Gene3D" id="2.30.29.150">
    <property type="match status" value="1"/>
</dbReference>
<reference evidence="3" key="1">
    <citation type="submission" date="2022-03" db="EMBL/GenBank/DDBJ databases">
        <title>A functionally conserved STORR gene fusion in Papaver species that diverged 16.8 million years ago.</title>
        <authorList>
            <person name="Catania T."/>
        </authorList>
    </citation>
    <scope>NUCLEOTIDE SEQUENCE</scope>
    <source>
        <strain evidence="3">S-191538</strain>
    </source>
</reference>
<dbReference type="GO" id="GO:0006368">
    <property type="term" value="P:transcription elongation by RNA polymerase II"/>
    <property type="evidence" value="ECO:0007669"/>
    <property type="project" value="TreeGrafter"/>
</dbReference>
<comment type="subunit">
    <text evidence="1">Component of the FACT complex.</text>
</comment>
<comment type="similarity">
    <text evidence="1">Belongs to the peptidase M24 family. SPT16 subfamily.</text>
</comment>
<keyword evidence="1" id="KW-0234">DNA repair</keyword>
<dbReference type="InterPro" id="IPR011993">
    <property type="entry name" value="PH-like_dom_sf"/>
</dbReference>
<dbReference type="GO" id="GO:0031491">
    <property type="term" value="F:nucleosome binding"/>
    <property type="evidence" value="ECO:0007669"/>
    <property type="project" value="TreeGrafter"/>
</dbReference>
<keyword evidence="1" id="KW-0804">Transcription</keyword>
<comment type="subcellular location">
    <subcellularLocation>
        <location evidence="1">Nucleus</location>
    </subcellularLocation>
    <subcellularLocation>
        <location evidence="1">Chromosome</location>
    </subcellularLocation>
</comment>
<dbReference type="PANTHER" id="PTHR13980">
    <property type="entry name" value="CDC68 RELATED"/>
    <property type="match status" value="1"/>
</dbReference>
<accession>A0AA41RZH8</accession>
<dbReference type="InterPro" id="IPR056595">
    <property type="entry name" value="Fact-SPT16_PH"/>
</dbReference>
<feature type="domain" description="FACT complex subunit SPT16 PH-like" evidence="2">
    <location>
        <begin position="104"/>
        <end position="228"/>
    </location>
</feature>
<keyword evidence="1" id="KW-0805">Transcription regulation</keyword>
<evidence type="ECO:0000256" key="1">
    <source>
        <dbReference type="RuleBase" id="RU367052"/>
    </source>
</evidence>
<comment type="function">
    <text evidence="1">Component of the FACT complex, a general chromatin factor that acts to reorganize nucleosomes. The FACT complex is involved in multiple processes that require DNA as a template such as mRNA elongation, DNA replication and DNA repair. During transcription elongation the FACT complex acts as a histone chaperone that both destabilizes and restores nucleosomal structure. It facilitates the passage of RNA polymerase II and transcription by promoting the dissociation of one histone H2A-H2B dimer from the nucleosome, then subsequently promotes the reestablishment of the nucleosome following the passage of RNA polymerase II.</text>
</comment>
<keyword evidence="1" id="KW-0235">DNA replication</keyword>
<gene>
    <name evidence="3" type="ORF">MKW94_012783</name>
</gene>
<dbReference type="EMBL" id="JAJJMA010021449">
    <property type="protein sequence ID" value="MCL7023368.1"/>
    <property type="molecule type" value="Genomic_DNA"/>
</dbReference>
<dbReference type="Gene3D" id="2.30.29.30">
    <property type="entry name" value="Pleckstrin-homology domain (PH domain)/Phosphotyrosine-binding domain (PTB)"/>
    <property type="match status" value="1"/>
</dbReference>